<keyword evidence="2" id="KW-1133">Transmembrane helix</keyword>
<sequence length="253" mass="27694">MNDQGHLVTRVYGLDVNPERAGLVRKVLSISSAMAFLEFANFIYSSTVNDVDMAWSIWPLIFGLMIPACGYFGAKNSSRELISWFIGCSGCVAIAVIISLSRLYDVYSDASDSDRDSMSHSIVVASVLSIPTLILAIAGVCYGSELQSKREHIIVRSNQQQRQQAVPQVTINVQQQPGVYGHQMPQPAYPPQSPYGGYPPPQGGYPANYPPPQAYVQQPMQPQQAYAQQQYVQASAPPPVVAYAQPVDKSSYT</sequence>
<proteinExistence type="predicted"/>
<evidence type="ECO:0000256" key="1">
    <source>
        <dbReference type="SAM" id="MobiDB-lite"/>
    </source>
</evidence>
<feature type="compositionally biased region" description="Low complexity" evidence="1">
    <location>
        <begin position="214"/>
        <end position="231"/>
    </location>
</feature>
<feature type="transmembrane region" description="Helical" evidence="2">
    <location>
        <begin position="27"/>
        <end position="44"/>
    </location>
</feature>
<reference evidence="4" key="1">
    <citation type="journal article" date="2023" name="Commun. Biol.">
        <title>Genome analysis of Parmales, the sister group of diatoms, reveals the evolutionary specialization of diatoms from phago-mixotrophs to photoautotrophs.</title>
        <authorList>
            <person name="Ban H."/>
            <person name="Sato S."/>
            <person name="Yoshikawa S."/>
            <person name="Yamada K."/>
            <person name="Nakamura Y."/>
            <person name="Ichinomiya M."/>
            <person name="Sato N."/>
            <person name="Blanc-Mathieu R."/>
            <person name="Endo H."/>
            <person name="Kuwata A."/>
            <person name="Ogata H."/>
        </authorList>
    </citation>
    <scope>NUCLEOTIDE SEQUENCE [LARGE SCALE GENOMIC DNA]</scope>
</reference>
<evidence type="ECO:0000256" key="2">
    <source>
        <dbReference type="SAM" id="Phobius"/>
    </source>
</evidence>
<keyword evidence="2" id="KW-0472">Membrane</keyword>
<dbReference type="AlphaFoldDB" id="A0A9W7LF70"/>
<feature type="region of interest" description="Disordered" evidence="1">
    <location>
        <begin position="180"/>
        <end position="231"/>
    </location>
</feature>
<comment type="caution">
    <text evidence="3">The sequence shown here is derived from an EMBL/GenBank/DDBJ whole genome shotgun (WGS) entry which is preliminary data.</text>
</comment>
<feature type="transmembrane region" description="Helical" evidence="2">
    <location>
        <begin position="81"/>
        <end position="101"/>
    </location>
</feature>
<dbReference type="Proteomes" id="UP001165065">
    <property type="component" value="Unassembled WGS sequence"/>
</dbReference>
<name>A0A9W7LF70_9STRA</name>
<evidence type="ECO:0000313" key="3">
    <source>
        <dbReference type="EMBL" id="GMI48790.1"/>
    </source>
</evidence>
<accession>A0A9W7LF70</accession>
<evidence type="ECO:0000313" key="4">
    <source>
        <dbReference type="Proteomes" id="UP001165065"/>
    </source>
</evidence>
<dbReference type="EMBL" id="BRYA01000434">
    <property type="protein sequence ID" value="GMI48790.1"/>
    <property type="molecule type" value="Genomic_DNA"/>
</dbReference>
<feature type="compositionally biased region" description="Pro residues" evidence="1">
    <location>
        <begin position="187"/>
        <end position="213"/>
    </location>
</feature>
<gene>
    <name evidence="3" type="ORF">TrCOL_g10811</name>
</gene>
<organism evidence="3 4">
    <name type="scientific">Triparma columacea</name>
    <dbReference type="NCBI Taxonomy" id="722753"/>
    <lineage>
        <taxon>Eukaryota</taxon>
        <taxon>Sar</taxon>
        <taxon>Stramenopiles</taxon>
        <taxon>Ochrophyta</taxon>
        <taxon>Bolidophyceae</taxon>
        <taxon>Parmales</taxon>
        <taxon>Triparmaceae</taxon>
        <taxon>Triparma</taxon>
    </lineage>
</organism>
<dbReference type="OrthoDB" id="200146at2759"/>
<feature type="transmembrane region" description="Helical" evidence="2">
    <location>
        <begin position="121"/>
        <end position="142"/>
    </location>
</feature>
<protein>
    <submittedName>
        <fullName evidence="3">Uncharacterized protein</fullName>
    </submittedName>
</protein>
<feature type="transmembrane region" description="Helical" evidence="2">
    <location>
        <begin position="56"/>
        <end position="74"/>
    </location>
</feature>
<keyword evidence="2" id="KW-0812">Transmembrane</keyword>
<keyword evidence="4" id="KW-1185">Reference proteome</keyword>